<comment type="caution">
    <text evidence="1">The sequence shown here is derived from an EMBL/GenBank/DDBJ whole genome shotgun (WGS) entry which is preliminary data.</text>
</comment>
<accession>A0ABM8VY70</accession>
<name>A0ABM8VY70_GIGMA</name>
<evidence type="ECO:0000313" key="2">
    <source>
        <dbReference type="Proteomes" id="UP000789901"/>
    </source>
</evidence>
<sequence length="76" mass="8749">MSKWYNEDCLFAFDNATTHIAFAKDAILSSKITLFSDGSVLKMQDIVWNENCQSIVIKEDYIIYDNKTKLDINLHG</sequence>
<protein>
    <submittedName>
        <fullName evidence="1">32110_t:CDS:1</fullName>
    </submittedName>
</protein>
<dbReference type="EMBL" id="CAJVQB010000230">
    <property type="protein sequence ID" value="CAG8476583.1"/>
    <property type="molecule type" value="Genomic_DNA"/>
</dbReference>
<dbReference type="Proteomes" id="UP000789901">
    <property type="component" value="Unassembled WGS sequence"/>
</dbReference>
<gene>
    <name evidence="1" type="ORF">GMARGA_LOCUS1031</name>
</gene>
<reference evidence="1 2" key="1">
    <citation type="submission" date="2021-06" db="EMBL/GenBank/DDBJ databases">
        <authorList>
            <person name="Kallberg Y."/>
            <person name="Tangrot J."/>
            <person name="Rosling A."/>
        </authorList>
    </citation>
    <scope>NUCLEOTIDE SEQUENCE [LARGE SCALE GENOMIC DNA]</scope>
    <source>
        <strain evidence="1 2">120-4 pot B 10/14</strain>
    </source>
</reference>
<proteinExistence type="predicted"/>
<organism evidence="1 2">
    <name type="scientific">Gigaspora margarita</name>
    <dbReference type="NCBI Taxonomy" id="4874"/>
    <lineage>
        <taxon>Eukaryota</taxon>
        <taxon>Fungi</taxon>
        <taxon>Fungi incertae sedis</taxon>
        <taxon>Mucoromycota</taxon>
        <taxon>Glomeromycotina</taxon>
        <taxon>Glomeromycetes</taxon>
        <taxon>Diversisporales</taxon>
        <taxon>Gigasporaceae</taxon>
        <taxon>Gigaspora</taxon>
    </lineage>
</organism>
<evidence type="ECO:0000313" key="1">
    <source>
        <dbReference type="EMBL" id="CAG8476583.1"/>
    </source>
</evidence>
<keyword evidence="2" id="KW-1185">Reference proteome</keyword>